<protein>
    <recommendedName>
        <fullName evidence="4">Peptidase S1 domain-containing protein</fullName>
    </recommendedName>
</protein>
<feature type="compositionally biased region" description="Low complexity" evidence="1">
    <location>
        <begin position="8"/>
        <end position="27"/>
    </location>
</feature>
<dbReference type="Proteomes" id="UP000054549">
    <property type="component" value="Unassembled WGS sequence"/>
</dbReference>
<reference evidence="2 3" key="1">
    <citation type="submission" date="2014-04" db="EMBL/GenBank/DDBJ databases">
        <title>Evolutionary Origins and Diversification of the Mycorrhizal Mutualists.</title>
        <authorList>
            <consortium name="DOE Joint Genome Institute"/>
            <consortium name="Mycorrhizal Genomics Consortium"/>
            <person name="Kohler A."/>
            <person name="Kuo A."/>
            <person name="Nagy L.G."/>
            <person name="Floudas D."/>
            <person name="Copeland A."/>
            <person name="Barry K.W."/>
            <person name="Cichocki N."/>
            <person name="Veneault-Fourrey C."/>
            <person name="LaButti K."/>
            <person name="Lindquist E.A."/>
            <person name="Lipzen A."/>
            <person name="Lundell T."/>
            <person name="Morin E."/>
            <person name="Murat C."/>
            <person name="Riley R."/>
            <person name="Ohm R."/>
            <person name="Sun H."/>
            <person name="Tunlid A."/>
            <person name="Henrissat B."/>
            <person name="Grigoriev I.V."/>
            <person name="Hibbett D.S."/>
            <person name="Martin F."/>
        </authorList>
    </citation>
    <scope>NUCLEOTIDE SEQUENCE [LARGE SCALE GENOMIC DNA]</scope>
    <source>
        <strain evidence="2 3">Koide BX008</strain>
    </source>
</reference>
<feature type="region of interest" description="Disordered" evidence="1">
    <location>
        <begin position="1"/>
        <end position="31"/>
    </location>
</feature>
<organism evidence="2 3">
    <name type="scientific">Amanita muscaria (strain Koide BX008)</name>
    <dbReference type="NCBI Taxonomy" id="946122"/>
    <lineage>
        <taxon>Eukaryota</taxon>
        <taxon>Fungi</taxon>
        <taxon>Dikarya</taxon>
        <taxon>Basidiomycota</taxon>
        <taxon>Agaricomycotina</taxon>
        <taxon>Agaricomycetes</taxon>
        <taxon>Agaricomycetidae</taxon>
        <taxon>Agaricales</taxon>
        <taxon>Pluteineae</taxon>
        <taxon>Amanitaceae</taxon>
        <taxon>Amanita</taxon>
    </lineage>
</organism>
<accession>A0A0C2SVF9</accession>
<name>A0A0C2SVF9_AMAMK</name>
<keyword evidence="3" id="KW-1185">Reference proteome</keyword>
<evidence type="ECO:0000313" key="3">
    <source>
        <dbReference type="Proteomes" id="UP000054549"/>
    </source>
</evidence>
<evidence type="ECO:0000313" key="2">
    <source>
        <dbReference type="EMBL" id="KIL58034.1"/>
    </source>
</evidence>
<dbReference type="STRING" id="946122.A0A0C2SVF9"/>
<dbReference type="SUPFAM" id="SSF50494">
    <property type="entry name" value="Trypsin-like serine proteases"/>
    <property type="match status" value="1"/>
</dbReference>
<proteinExistence type="predicted"/>
<evidence type="ECO:0008006" key="4">
    <source>
        <dbReference type="Google" id="ProtNLM"/>
    </source>
</evidence>
<dbReference type="InterPro" id="IPR009003">
    <property type="entry name" value="Peptidase_S1_PA"/>
</dbReference>
<dbReference type="HOGENOM" id="CLU_024804_0_0_1"/>
<dbReference type="EMBL" id="KN818349">
    <property type="protein sequence ID" value="KIL58034.1"/>
    <property type="molecule type" value="Genomic_DNA"/>
</dbReference>
<dbReference type="OrthoDB" id="5424209at2759"/>
<dbReference type="InParanoid" id="A0A0C2SVF9"/>
<evidence type="ECO:0000256" key="1">
    <source>
        <dbReference type="SAM" id="MobiDB-lite"/>
    </source>
</evidence>
<sequence>MENHQALSESKSNDSSVSSTTSESNYSESRHSVSNAEASLYYLGLPSRPRLVYRTGTTPWTEPRGPEAYGELKELRPVFGHKLNTIWNDLGPKVCDILDSVGVLWTSIDVVRFIKVGKGEVVGPVVVWIGVAPKTLLGKDAHTAAHRCLDLLKEFGITDVEVEYRESIYTQSAGPNLLEVVDDEHPTVDVCGPLTPALGLSIAAQATPQVQGTGGLYLAEGSDSKTVLLLTARHVLFPNDNYTKDTCSGHNVLLLGTGAFDNLVESIKEKITIHRTAARIYNLRIEKEADIEKRKEIQRLLHQTNNTTEVLEKFLGCVTNEWIEPNQRILGHIVCSPPITLSAGTEGFTEDYAIVELDSTKIEKVFRGNVIDLGMKIPSGKFEMKMSPQPDATFEFPEDRLLKLHDVIKEDELHKPDTCHTNGDPCLPLIKSGISTGVTIGCGNGINSLVRKYYNSETVTHHGTSKEWAILPYDSKSGVFSAPGDSGSIIADRHGRIGGLITGGCRGQIGSLDITYATPFYWLLQRIRDNGFPGAHLNPVMGHNIDQNDTGDAVEVVTSGKTCLVN</sequence>
<gene>
    <name evidence="2" type="ORF">M378DRAFT_132902</name>
</gene>
<dbReference type="AlphaFoldDB" id="A0A0C2SVF9"/>